<evidence type="ECO:0000313" key="5">
    <source>
        <dbReference type="EMBL" id="JAD16277.1"/>
    </source>
</evidence>
<reference evidence="5" key="1">
    <citation type="submission" date="2014-09" db="EMBL/GenBank/DDBJ databases">
        <authorList>
            <person name="Magalhaes I.L.F."/>
            <person name="Oliveira U."/>
            <person name="Santos F.R."/>
            <person name="Vidigal T.H.D.A."/>
            <person name="Brescovit A.D."/>
            <person name="Santos A.J."/>
        </authorList>
    </citation>
    <scope>NUCLEOTIDE SEQUENCE</scope>
    <source>
        <tissue evidence="5">Shoot tissue taken approximately 20 cm above the soil surface</tissue>
    </source>
</reference>
<dbReference type="InterPro" id="IPR002083">
    <property type="entry name" value="MATH/TRAF_dom"/>
</dbReference>
<dbReference type="AlphaFoldDB" id="A0A0A8XX45"/>
<proteinExistence type="inferred from homology"/>
<dbReference type="PROSITE" id="PS50097">
    <property type="entry name" value="BTB"/>
    <property type="match status" value="1"/>
</dbReference>
<dbReference type="SUPFAM" id="SSF54695">
    <property type="entry name" value="POZ domain"/>
    <property type="match status" value="1"/>
</dbReference>
<dbReference type="Pfam" id="PF24570">
    <property type="entry name" value="BACK_BPM_SPOP"/>
    <property type="match status" value="1"/>
</dbReference>
<dbReference type="InterPro" id="IPR000210">
    <property type="entry name" value="BTB/POZ_dom"/>
</dbReference>
<dbReference type="SUPFAM" id="SSF49599">
    <property type="entry name" value="TRAF domain-like"/>
    <property type="match status" value="1"/>
</dbReference>
<protein>
    <recommendedName>
        <fullName evidence="6">BTB domain-containing protein</fullName>
    </recommendedName>
</protein>
<feature type="domain" description="BTB" evidence="3">
    <location>
        <begin position="186"/>
        <end position="253"/>
    </location>
</feature>
<dbReference type="GO" id="GO:0016567">
    <property type="term" value="P:protein ubiquitination"/>
    <property type="evidence" value="ECO:0007669"/>
    <property type="project" value="InterPro"/>
</dbReference>
<evidence type="ECO:0000259" key="3">
    <source>
        <dbReference type="PROSITE" id="PS50097"/>
    </source>
</evidence>
<evidence type="ECO:0000256" key="1">
    <source>
        <dbReference type="ARBA" id="ARBA00004906"/>
    </source>
</evidence>
<evidence type="ECO:0000259" key="4">
    <source>
        <dbReference type="PROSITE" id="PS50144"/>
    </source>
</evidence>
<dbReference type="InterPro" id="IPR045005">
    <property type="entry name" value="BPM1-6"/>
</dbReference>
<dbReference type="Gene3D" id="3.30.710.10">
    <property type="entry name" value="Potassium Channel Kv1.1, Chain A"/>
    <property type="match status" value="1"/>
</dbReference>
<dbReference type="EMBL" id="GBRH01281618">
    <property type="protein sequence ID" value="JAD16277.1"/>
    <property type="molecule type" value="Transcribed_RNA"/>
</dbReference>
<dbReference type="SMART" id="SM00225">
    <property type="entry name" value="BTB"/>
    <property type="match status" value="1"/>
</dbReference>
<reference evidence="5" key="2">
    <citation type="journal article" date="2015" name="Data Brief">
        <title>Shoot transcriptome of the giant reed, Arundo donax.</title>
        <authorList>
            <person name="Barrero R.A."/>
            <person name="Guerrero F.D."/>
            <person name="Moolhuijzen P."/>
            <person name="Goolsby J.A."/>
            <person name="Tidwell J."/>
            <person name="Bellgard S.E."/>
            <person name="Bellgard M.I."/>
        </authorList>
    </citation>
    <scope>NUCLEOTIDE SEQUENCE</scope>
    <source>
        <tissue evidence="5">Shoot tissue taken approximately 20 cm above the soil surface</tissue>
    </source>
</reference>
<dbReference type="InterPro" id="IPR056423">
    <property type="entry name" value="BACK_BPM_SPOP"/>
</dbReference>
<dbReference type="Gene3D" id="1.25.40.420">
    <property type="match status" value="1"/>
</dbReference>
<sequence length="367" mass="40704">MSSESKKTASRCSTVAETGTHTFEIVGYSLKKGIGVGKFVRSGTFAVGGYDWAIRFYPDGESQASQEFVAIFLELVSINAEVRATYELRLVTHAPVSSGFKFWSPKVPRLFKSCDHTRFGPRNPRFILRTELEQESSAYICGDRLTIECDVTVIRESQLLEGSEIDVPPSDITEHLGKLMKGKVGADVTFSVGGETFTAHTVMLAARSPVFKAQFYGQMSETYTHLVTIKNIQPAVFGALLHFVYTDSLPDMDDLEKDDYIEMIQQLLVAADRYAMDRLMLICQSIIRKNLNVETVATTLALADRHNCDRLKAACAEFIISSNELGTVVASQGYANLKRSCPSVFIDLFEKASKQASQNIGEQLIQN</sequence>
<dbReference type="PANTHER" id="PTHR26379">
    <property type="entry name" value="BTB/POZ AND MATH DOMAIN-CONTAINING PROTEIN 1"/>
    <property type="match status" value="1"/>
</dbReference>
<dbReference type="PROSITE" id="PS50144">
    <property type="entry name" value="MATH"/>
    <property type="match status" value="1"/>
</dbReference>
<dbReference type="Gene3D" id="2.60.210.10">
    <property type="entry name" value="Apoptosis, Tumor Necrosis Factor Receptor Associated Protein 2, Chain A"/>
    <property type="match status" value="1"/>
</dbReference>
<dbReference type="InterPro" id="IPR008974">
    <property type="entry name" value="TRAF-like"/>
</dbReference>
<organism evidence="5">
    <name type="scientific">Arundo donax</name>
    <name type="common">Giant reed</name>
    <name type="synonym">Donax arundinaceus</name>
    <dbReference type="NCBI Taxonomy" id="35708"/>
    <lineage>
        <taxon>Eukaryota</taxon>
        <taxon>Viridiplantae</taxon>
        <taxon>Streptophyta</taxon>
        <taxon>Embryophyta</taxon>
        <taxon>Tracheophyta</taxon>
        <taxon>Spermatophyta</taxon>
        <taxon>Magnoliopsida</taxon>
        <taxon>Liliopsida</taxon>
        <taxon>Poales</taxon>
        <taxon>Poaceae</taxon>
        <taxon>PACMAD clade</taxon>
        <taxon>Arundinoideae</taxon>
        <taxon>Arundineae</taxon>
        <taxon>Arundo</taxon>
    </lineage>
</organism>
<dbReference type="PANTHER" id="PTHR26379:SF380">
    <property type="entry name" value="BTB DOMAIN-CONTAINING PROTEIN"/>
    <property type="match status" value="1"/>
</dbReference>
<dbReference type="Pfam" id="PF22486">
    <property type="entry name" value="MATH_2"/>
    <property type="match status" value="1"/>
</dbReference>
<dbReference type="Pfam" id="PF00651">
    <property type="entry name" value="BTB"/>
    <property type="match status" value="1"/>
</dbReference>
<evidence type="ECO:0008006" key="6">
    <source>
        <dbReference type="Google" id="ProtNLM"/>
    </source>
</evidence>
<comment type="pathway">
    <text evidence="1">Protein modification; protein ubiquitination.</text>
</comment>
<comment type="similarity">
    <text evidence="2">Belongs to the Tdpoz family.</text>
</comment>
<evidence type="ECO:0000256" key="2">
    <source>
        <dbReference type="ARBA" id="ARBA00010846"/>
    </source>
</evidence>
<accession>A0A0A8XX45</accession>
<feature type="domain" description="MATH" evidence="4">
    <location>
        <begin position="18"/>
        <end position="151"/>
    </location>
</feature>
<dbReference type="InterPro" id="IPR011333">
    <property type="entry name" value="SKP1/BTB/POZ_sf"/>
</dbReference>
<name>A0A0A8XX45_ARUDO</name>
<dbReference type="CDD" id="cd00121">
    <property type="entry name" value="MATH"/>
    <property type="match status" value="1"/>
</dbReference>